<dbReference type="GO" id="GO:0003723">
    <property type="term" value="F:RNA binding"/>
    <property type="evidence" value="ECO:0007669"/>
    <property type="project" value="InterPro"/>
</dbReference>
<evidence type="ECO:0000256" key="3">
    <source>
        <dbReference type="ARBA" id="ARBA00022741"/>
    </source>
</evidence>
<name>A0A6G9ELQ3_9VIRU</name>
<dbReference type="SUPFAM" id="SSF56672">
    <property type="entry name" value="DNA/RNA polymerases"/>
    <property type="match status" value="1"/>
</dbReference>
<evidence type="ECO:0000256" key="1">
    <source>
        <dbReference type="ARBA" id="ARBA00022679"/>
    </source>
</evidence>
<dbReference type="GO" id="GO:0003968">
    <property type="term" value="F:RNA-directed RNA polymerase activity"/>
    <property type="evidence" value="ECO:0007669"/>
    <property type="project" value="UniProtKB-KW"/>
</dbReference>
<dbReference type="InterPro" id="IPR043502">
    <property type="entry name" value="DNA/RNA_pol_sf"/>
</dbReference>
<accession>A0A6G9ELQ3</accession>
<reference evidence="6" key="1">
    <citation type="submission" date="2019-10" db="EMBL/GenBank/DDBJ databases">
        <title>The virome associated to a a collection of Bremia lactucae isolates.</title>
        <authorList>
            <person name="Chiapello M."/>
            <person name="Turina M."/>
        </authorList>
    </citation>
    <scope>NUCLEOTIDE SEQUENCE</scope>
    <source>
        <strain evidence="6">DML-A_DN43224</strain>
    </source>
</reference>
<dbReference type="InterPro" id="IPR001795">
    <property type="entry name" value="RNA-dir_pol_luteovirus"/>
</dbReference>
<sequence>MRLISKTDVTWRQIVELGQKGWIPRYGVELWFRSLFLWNEIPSCVIDLYGSMNTKPLEKEVCVGCKIMEHVRLWCGRAMPCYGHRIHETVDKECSLQKLNELDSLMVSQVFDILCGTTKGVWPMDQYIKSLNSYFPYNEAVGQANANLDLGTVVRSLVEKAGVCQQVLLAIKFILRWYVGSRNQLVATLLLIVFGVEPNELDWEYIVDEGMIFVCENTWIDYQKYHHNRIRKARGDTTKTWKSEVVSNMLYWHVMLGRSSGTISWADEARERIADVPTKYGFRDGVWSEEEGDNLIRESLEQVFTNLIPKRSQLESMEDHFKRRFEWFASGSAVGYSSTLKTEDIRTLFGDEVESGDRARGNKRSVGEQLKWEDIWKIVLEKEPFLLAKGQVKLNELGGKVRSIFNVILNHFILDEMIAYDIEDGLNIEGIDLKEDPVEALKQIEVRRKWCLDGDCVDSYDYPNFNNMHQSKHYALIYELAALWYKKHYSQDPNCDDKIRLCIWLSKAVKNQWFYSPDGEEYYKVMGTLFSGSRDTTLVNTLLNRAYGHLIEMTNRRVTGLRSIKKSYFHGDDLVSKSTDIPNSLVWNNTASRCGLGANSIKLITDIGYCEYLRFLYFPDGKVLGSICRAVATFINGNWESEANRDPIGRARSLWDQVAVIYRRGLRADISNVIFEKSVNYWSPTMNRGSIGPSLSIKFLRLSTKDGGLGLNEFGNIKPSLSLVKRSIGQEIRKLLSNDLEESKLLGVRLDALDIPKNMTVDYISYFNEKLKGLFYFKKDDIPKLRGDLLLSTVGLELPKKFNEVSYSNENLVELNRIISNSETSEPNILLLNNMPLSGSLESVKSTNKIRLSLNRYNRLKPILPYLRPVGKSKRKALSEWLNVELADLDRMRILDDHKIDRVDGGLLNNLAFSYIISNLSGSITMGENVDGIILSTIFERYWWISDLRV</sequence>
<keyword evidence="1 5" id="KW-0808">Transferase</keyword>
<evidence type="ECO:0000256" key="5">
    <source>
        <dbReference type="RuleBase" id="RU364050"/>
    </source>
</evidence>
<dbReference type="GO" id="GO:0000166">
    <property type="term" value="F:nucleotide binding"/>
    <property type="evidence" value="ECO:0007669"/>
    <property type="project" value="UniProtKB-KW"/>
</dbReference>
<dbReference type="Pfam" id="PF02123">
    <property type="entry name" value="RdRP_4"/>
    <property type="match status" value="1"/>
</dbReference>
<keyword evidence="5 6" id="KW-0696">RNA-directed RNA polymerase</keyword>
<evidence type="ECO:0000256" key="2">
    <source>
        <dbReference type="ARBA" id="ARBA00022695"/>
    </source>
</evidence>
<protein>
    <recommendedName>
        <fullName evidence="5">RNA-directed RNA polymerase</fullName>
        <ecNumber evidence="5">2.7.7.48</ecNumber>
    </recommendedName>
</protein>
<dbReference type="GO" id="GO:0006351">
    <property type="term" value="P:DNA-templated transcription"/>
    <property type="evidence" value="ECO:0007669"/>
    <property type="project" value="InterPro"/>
</dbReference>
<keyword evidence="2 5" id="KW-0548">Nucleotidyltransferase</keyword>
<proteinExistence type="predicted"/>
<comment type="catalytic activity">
    <reaction evidence="4 5">
        <text>RNA(n) + a ribonucleoside 5'-triphosphate = RNA(n+1) + diphosphate</text>
        <dbReference type="Rhea" id="RHEA:21248"/>
        <dbReference type="Rhea" id="RHEA-COMP:14527"/>
        <dbReference type="Rhea" id="RHEA-COMP:17342"/>
        <dbReference type="ChEBI" id="CHEBI:33019"/>
        <dbReference type="ChEBI" id="CHEBI:61557"/>
        <dbReference type="ChEBI" id="CHEBI:140395"/>
        <dbReference type="EC" id="2.7.7.48"/>
    </reaction>
</comment>
<keyword evidence="5" id="KW-0693">Viral RNA replication</keyword>
<evidence type="ECO:0000313" key="6">
    <source>
        <dbReference type="EMBL" id="QIP68006.1"/>
    </source>
</evidence>
<keyword evidence="3 5" id="KW-0547">Nucleotide-binding</keyword>
<dbReference type="EMBL" id="MN565678">
    <property type="protein sequence ID" value="QIP68006.1"/>
    <property type="molecule type" value="Genomic_RNA"/>
</dbReference>
<evidence type="ECO:0000256" key="4">
    <source>
        <dbReference type="ARBA" id="ARBA00048744"/>
    </source>
</evidence>
<organism evidence="6">
    <name type="scientific">Bremia lactucae associated dsRNA virus 1</name>
    <dbReference type="NCBI Taxonomy" id="2719809"/>
    <lineage>
        <taxon>Viruses</taxon>
        <taxon>Riboviria</taxon>
        <taxon>dsRNA viruses</taxon>
    </lineage>
</organism>
<dbReference type="EC" id="2.7.7.48" evidence="5"/>